<dbReference type="EMBL" id="LSMT01000100">
    <property type="protein sequence ID" value="PFX27603.1"/>
    <property type="molecule type" value="Genomic_DNA"/>
</dbReference>
<sequence>MILLEINNRIIEDTLRAKFMGGKFESVDITVADFDGVQFHISNPDGEKSKLRLSISMKFYSDLQKYGADELLKKVYGSFMTTPEEAYDVSLLVDLEQLPSDEKEKEELIQKFALLKRNCFASVFEKYFDYQQAGSGGKTHAVINYREDESMYVQATDDRVTVVFSTVFKDDDDVIIGKVFMQEFKEGRRASQTAPQVIFSHKEPPLELQGTGAKTGDNIGYITFVNQYPFIFLGGEERGMEILTAMEKNSCVSSTIDTATEGYKLSSRPVQNRSGKMFIDTEVKPQAGDTIMDLGCGTGELSAHLAQLVGPSGKVLGVDPDKERLELAKQSYSDIKNLSFAEGSAANFPGMGSECYDIIFSNYVLQWIPNKSNAFRNMYASLKPTGHAKLAAQYVSYLFPFMTSAFEELNPENAEHLLGMFNFEARSTIEQYCFAAGFGIVKSYDIQSAQFVFESIEALLKWLWSTTHGSFDPTLVTEDRLQNYYPYSSRNGQPPFDFSVLEPRHTKPDARDGTIDLIHTFRNYLHYHIKCSKAYLHSRMRARTAEFIKVLNRAKPEPKATEKKTMKTVTGKTFARQ</sequence>
<dbReference type="CDD" id="cd02440">
    <property type="entry name" value="AdoMet_MTases"/>
    <property type="match status" value="1"/>
</dbReference>
<dbReference type="InterPro" id="IPR007188">
    <property type="entry name" value="ARPC2"/>
</dbReference>
<keyword evidence="5" id="KW-0206">Cytoskeleton</keyword>
<feature type="domain" description="Methyltransferase" evidence="7">
    <location>
        <begin position="287"/>
        <end position="390"/>
    </location>
</feature>
<evidence type="ECO:0000256" key="5">
    <source>
        <dbReference type="ARBA" id="ARBA00023212"/>
    </source>
</evidence>
<keyword evidence="3" id="KW-0963">Cytoplasm</keyword>
<dbReference type="FunFam" id="3.30.1460.20:FF:000005">
    <property type="entry name" value="Arp2/3 complex 34 kDa subunit"/>
    <property type="match status" value="1"/>
</dbReference>
<feature type="region of interest" description="Disordered" evidence="6">
    <location>
        <begin position="558"/>
        <end position="577"/>
    </location>
</feature>
<dbReference type="InterPro" id="IPR025714">
    <property type="entry name" value="Methyltranfer_dom"/>
</dbReference>
<dbReference type="OrthoDB" id="148331at2759"/>
<dbReference type="PANTHER" id="PTHR12058">
    <property type="entry name" value="ARP2/3 COMPLEX 34 KDA SUBUNIT"/>
    <property type="match status" value="1"/>
</dbReference>
<evidence type="ECO:0000256" key="3">
    <source>
        <dbReference type="ARBA" id="ARBA00022490"/>
    </source>
</evidence>
<evidence type="ECO:0000313" key="9">
    <source>
        <dbReference type="Proteomes" id="UP000225706"/>
    </source>
</evidence>
<dbReference type="SUPFAM" id="SSF69645">
    <property type="entry name" value="Arp2/3 complex subunits"/>
    <property type="match status" value="3"/>
</dbReference>
<dbReference type="GO" id="GO:0030041">
    <property type="term" value="P:actin filament polymerization"/>
    <property type="evidence" value="ECO:0007669"/>
    <property type="project" value="InterPro"/>
</dbReference>
<dbReference type="GO" id="GO:0005885">
    <property type="term" value="C:Arp2/3 protein complex"/>
    <property type="evidence" value="ECO:0007669"/>
    <property type="project" value="InterPro"/>
</dbReference>
<dbReference type="PANTHER" id="PTHR12058:SF0">
    <property type="entry name" value="ACTIN-RELATED PROTEIN 2_3 COMPLEX SUBUNIT 2"/>
    <property type="match status" value="1"/>
</dbReference>
<evidence type="ECO:0000256" key="1">
    <source>
        <dbReference type="ARBA" id="ARBA00004245"/>
    </source>
</evidence>
<dbReference type="Gene3D" id="3.30.1460.20">
    <property type="match status" value="3"/>
</dbReference>
<dbReference type="GO" id="GO:0051015">
    <property type="term" value="F:actin filament binding"/>
    <property type="evidence" value="ECO:0007669"/>
    <property type="project" value="TreeGrafter"/>
</dbReference>
<proteinExistence type="inferred from homology"/>
<dbReference type="Gene3D" id="3.40.50.150">
    <property type="entry name" value="Vaccinia Virus protein VP39"/>
    <property type="match status" value="1"/>
</dbReference>
<protein>
    <submittedName>
        <fullName evidence="8">Actin-related protein 2/3 complex subunit 2</fullName>
    </submittedName>
</protein>
<accession>A0A2B4SEX2</accession>
<keyword evidence="4" id="KW-0009">Actin-binding</keyword>
<comment type="similarity">
    <text evidence="2">Belongs to the ARPC2 family.</text>
</comment>
<feature type="compositionally biased region" description="Polar residues" evidence="6">
    <location>
        <begin position="567"/>
        <end position="577"/>
    </location>
</feature>
<comment type="caution">
    <text evidence="8">The sequence shown here is derived from an EMBL/GenBank/DDBJ whole genome shotgun (WGS) entry which is preliminary data.</text>
</comment>
<dbReference type="STRING" id="50429.A0A2B4SEX2"/>
<dbReference type="GO" id="GO:0005200">
    <property type="term" value="F:structural constituent of cytoskeleton"/>
    <property type="evidence" value="ECO:0007669"/>
    <property type="project" value="TreeGrafter"/>
</dbReference>
<dbReference type="SUPFAM" id="SSF53335">
    <property type="entry name" value="S-adenosyl-L-methionine-dependent methyltransferases"/>
    <property type="match status" value="1"/>
</dbReference>
<dbReference type="AlphaFoldDB" id="A0A2B4SEX2"/>
<organism evidence="8 9">
    <name type="scientific">Stylophora pistillata</name>
    <name type="common">Smooth cauliflower coral</name>
    <dbReference type="NCBI Taxonomy" id="50429"/>
    <lineage>
        <taxon>Eukaryota</taxon>
        <taxon>Metazoa</taxon>
        <taxon>Cnidaria</taxon>
        <taxon>Anthozoa</taxon>
        <taxon>Hexacorallia</taxon>
        <taxon>Scleractinia</taxon>
        <taxon>Astrocoeniina</taxon>
        <taxon>Pocilloporidae</taxon>
        <taxon>Stylophora</taxon>
    </lineage>
</organism>
<evidence type="ECO:0000256" key="2">
    <source>
        <dbReference type="ARBA" id="ARBA00007192"/>
    </source>
</evidence>
<dbReference type="Pfam" id="PF04045">
    <property type="entry name" value="P34-Arc"/>
    <property type="match status" value="2"/>
</dbReference>
<dbReference type="Pfam" id="PF13847">
    <property type="entry name" value="Methyltransf_31"/>
    <property type="match status" value="1"/>
</dbReference>
<dbReference type="GO" id="GO:0034314">
    <property type="term" value="P:Arp2/3 complex-mediated actin nucleation"/>
    <property type="evidence" value="ECO:0007669"/>
    <property type="project" value="InterPro"/>
</dbReference>
<gene>
    <name evidence="8" type="primary">Arpc2</name>
    <name evidence="8" type="ORF">AWC38_SpisGene7743</name>
</gene>
<evidence type="ECO:0000256" key="4">
    <source>
        <dbReference type="ARBA" id="ARBA00023203"/>
    </source>
</evidence>
<comment type="subcellular location">
    <subcellularLocation>
        <location evidence="1">Cytoplasm</location>
        <location evidence="1">Cytoskeleton</location>
    </subcellularLocation>
</comment>
<evidence type="ECO:0000313" key="8">
    <source>
        <dbReference type="EMBL" id="PFX27603.1"/>
    </source>
</evidence>
<evidence type="ECO:0000256" key="6">
    <source>
        <dbReference type="SAM" id="MobiDB-lite"/>
    </source>
</evidence>
<dbReference type="Proteomes" id="UP000225706">
    <property type="component" value="Unassembled WGS sequence"/>
</dbReference>
<dbReference type="InterPro" id="IPR029063">
    <property type="entry name" value="SAM-dependent_MTases_sf"/>
</dbReference>
<evidence type="ECO:0000259" key="7">
    <source>
        <dbReference type="Pfam" id="PF13847"/>
    </source>
</evidence>
<name>A0A2B4SEX2_STYPI</name>
<keyword evidence="9" id="KW-1185">Reference proteome</keyword>
<reference evidence="9" key="1">
    <citation type="journal article" date="2017" name="bioRxiv">
        <title>Comparative analysis of the genomes of Stylophora pistillata and Acropora digitifera provides evidence for extensive differences between species of corals.</title>
        <authorList>
            <person name="Voolstra C.R."/>
            <person name="Li Y."/>
            <person name="Liew Y.J."/>
            <person name="Baumgarten S."/>
            <person name="Zoccola D."/>
            <person name="Flot J.-F."/>
            <person name="Tambutte S."/>
            <person name="Allemand D."/>
            <person name="Aranda M."/>
        </authorList>
    </citation>
    <scope>NUCLEOTIDE SEQUENCE [LARGE SCALE GENOMIC DNA]</scope>
</reference>
<dbReference type="InterPro" id="IPR034666">
    <property type="entry name" value="ARPC2/4"/>
</dbReference>